<dbReference type="AlphaFoldDB" id="A0A5C6CF56"/>
<proteinExistence type="predicted"/>
<dbReference type="OrthoDB" id="9814775at2"/>
<dbReference type="Pfam" id="PF02463">
    <property type="entry name" value="SMC_N"/>
    <property type="match status" value="1"/>
</dbReference>
<dbReference type="RefSeq" id="WP_146594984.1">
    <property type="nucleotide sequence ID" value="NZ_SJPT01000004.1"/>
</dbReference>
<keyword evidence="3" id="KW-1185">Reference proteome</keyword>
<protein>
    <submittedName>
        <fullName evidence="2">Recombination protein F</fullName>
    </submittedName>
</protein>
<evidence type="ECO:0000313" key="3">
    <source>
        <dbReference type="Proteomes" id="UP000316304"/>
    </source>
</evidence>
<dbReference type="GO" id="GO:0006302">
    <property type="term" value="P:double-strand break repair"/>
    <property type="evidence" value="ECO:0007669"/>
    <property type="project" value="TreeGrafter"/>
</dbReference>
<dbReference type="SUPFAM" id="SSF52540">
    <property type="entry name" value="P-loop containing nucleoside triphosphate hydrolases"/>
    <property type="match status" value="1"/>
</dbReference>
<sequence>MAPASLLHRIEIRNFKAFRDFSLNLEGRHLLVYGPNGSGKSSLYWALYTFLQSGRKMSIAKYFDPASPERLLNIHEDAATVPGEIALTLRDTRTKNDTTYRISHDTHGTRNQPVITKGEMASDFITYRFFFGFSHFRNSQRFNLWPLFEREILPFCVSTSNKNPKDCWDYIKSGDPNPWGSRGIAGTDAYDQFRARTDEFAAILSPIIDSISDRAQRFYDDHFADSAAKLNLKLKVTSPPSFSGTRQSDADFKVPMVEFGVQLDGQPITRPQTFLNEAKLTQLALSIRFAASLVNLHQAEMKLLVLDDLLVSLDMSNRMKVVELLNSQEFSGYQKIILTHEIGLFQELRRHIGAEHHDWQYAKLSGDAKASPQLDIVKTELEIAEDFLANDQLAECGNRLRKCVEQSLEEFLSAAKTKKFGSHAIERGGFATLESKISEAKTLLALKAQYELANLLQAKFTPEQFRQLLRDEGIDHTKIDVADKKKKGRLVAKLLAARIELHDAILDLLTEESRKQLNAIRLLNEVKKIKDRILNPASHAGVTPLYTKEAEDAIKIIHQLSPALGVALASL</sequence>
<evidence type="ECO:0000259" key="1">
    <source>
        <dbReference type="Pfam" id="PF02463"/>
    </source>
</evidence>
<comment type="caution">
    <text evidence="2">The sequence shown here is derived from an EMBL/GenBank/DDBJ whole genome shotgun (WGS) entry which is preliminary data.</text>
</comment>
<dbReference type="InterPro" id="IPR003395">
    <property type="entry name" value="RecF/RecN/SMC_N"/>
</dbReference>
<dbReference type="PANTHER" id="PTHR32182">
    <property type="entry name" value="DNA REPLICATION AND REPAIR PROTEIN RECF"/>
    <property type="match status" value="1"/>
</dbReference>
<accession>A0A5C6CF56</accession>
<dbReference type="GO" id="GO:0000731">
    <property type="term" value="P:DNA synthesis involved in DNA repair"/>
    <property type="evidence" value="ECO:0007669"/>
    <property type="project" value="TreeGrafter"/>
</dbReference>
<gene>
    <name evidence="2" type="ORF">Pla52o_27760</name>
</gene>
<name>A0A5C6CF56_9BACT</name>
<dbReference type="PANTHER" id="PTHR32182:SF22">
    <property type="entry name" value="ATP-DEPENDENT ENDONUCLEASE, OLD FAMILY-RELATED"/>
    <property type="match status" value="1"/>
</dbReference>
<evidence type="ECO:0000313" key="2">
    <source>
        <dbReference type="EMBL" id="TWU23240.1"/>
    </source>
</evidence>
<dbReference type="EMBL" id="SJPT01000004">
    <property type="protein sequence ID" value="TWU23240.1"/>
    <property type="molecule type" value="Genomic_DNA"/>
</dbReference>
<organism evidence="2 3">
    <name type="scientific">Novipirellula galeiformis</name>
    <dbReference type="NCBI Taxonomy" id="2528004"/>
    <lineage>
        <taxon>Bacteria</taxon>
        <taxon>Pseudomonadati</taxon>
        <taxon>Planctomycetota</taxon>
        <taxon>Planctomycetia</taxon>
        <taxon>Pirellulales</taxon>
        <taxon>Pirellulaceae</taxon>
        <taxon>Novipirellula</taxon>
    </lineage>
</organism>
<feature type="domain" description="RecF/RecN/SMC N-terminal" evidence="1">
    <location>
        <begin position="7"/>
        <end position="356"/>
    </location>
</feature>
<dbReference type="Gene3D" id="3.40.50.300">
    <property type="entry name" value="P-loop containing nucleotide triphosphate hydrolases"/>
    <property type="match status" value="2"/>
</dbReference>
<dbReference type="InterPro" id="IPR027417">
    <property type="entry name" value="P-loop_NTPase"/>
</dbReference>
<reference evidence="2 3" key="1">
    <citation type="submission" date="2019-02" db="EMBL/GenBank/DDBJ databases">
        <title>Deep-cultivation of Planctomycetes and their phenomic and genomic characterization uncovers novel biology.</title>
        <authorList>
            <person name="Wiegand S."/>
            <person name="Jogler M."/>
            <person name="Boedeker C."/>
            <person name="Pinto D."/>
            <person name="Vollmers J."/>
            <person name="Rivas-Marin E."/>
            <person name="Kohn T."/>
            <person name="Peeters S.H."/>
            <person name="Heuer A."/>
            <person name="Rast P."/>
            <person name="Oberbeckmann S."/>
            <person name="Bunk B."/>
            <person name="Jeske O."/>
            <person name="Meyerdierks A."/>
            <person name="Storesund J.E."/>
            <person name="Kallscheuer N."/>
            <person name="Luecker S."/>
            <person name="Lage O.M."/>
            <person name="Pohl T."/>
            <person name="Merkel B.J."/>
            <person name="Hornburger P."/>
            <person name="Mueller R.-W."/>
            <person name="Bruemmer F."/>
            <person name="Labrenz M."/>
            <person name="Spormann A.M."/>
            <person name="Op Den Camp H."/>
            <person name="Overmann J."/>
            <person name="Amann R."/>
            <person name="Jetten M.S.M."/>
            <person name="Mascher T."/>
            <person name="Medema M.H."/>
            <person name="Devos D.P."/>
            <person name="Kaster A.-K."/>
            <person name="Ovreas L."/>
            <person name="Rohde M."/>
            <person name="Galperin M.Y."/>
            <person name="Jogler C."/>
        </authorList>
    </citation>
    <scope>NUCLEOTIDE SEQUENCE [LARGE SCALE GENOMIC DNA]</scope>
    <source>
        <strain evidence="2 3">Pla52o</strain>
    </source>
</reference>
<dbReference type="Proteomes" id="UP000316304">
    <property type="component" value="Unassembled WGS sequence"/>
</dbReference>